<name>A0A5N3WHG9_MUNMU</name>
<dbReference type="AlphaFoldDB" id="A0A5N3WHG9"/>
<keyword evidence="2" id="KW-0396">Initiation factor</keyword>
<evidence type="ECO:0000313" key="5">
    <source>
        <dbReference type="EMBL" id="KAB0360933.1"/>
    </source>
</evidence>
<feature type="compositionally biased region" description="Basic and acidic residues" evidence="4">
    <location>
        <begin position="219"/>
        <end position="239"/>
    </location>
</feature>
<dbReference type="GO" id="GO:0003743">
    <property type="term" value="F:translation initiation factor activity"/>
    <property type="evidence" value="ECO:0007669"/>
    <property type="project" value="UniProtKB-KW"/>
</dbReference>
<keyword evidence="6" id="KW-1185">Reference proteome</keyword>
<dbReference type="EMBL" id="VCEA01000001">
    <property type="protein sequence ID" value="KAB0360933.1"/>
    <property type="molecule type" value="Genomic_DNA"/>
</dbReference>
<dbReference type="GO" id="GO:0043022">
    <property type="term" value="F:ribosome binding"/>
    <property type="evidence" value="ECO:0007669"/>
    <property type="project" value="TreeGrafter"/>
</dbReference>
<dbReference type="PANTHER" id="PTHR10938">
    <property type="entry name" value="TRANSLATION INITIATION FACTOR IF-3"/>
    <property type="match status" value="1"/>
</dbReference>
<keyword evidence="3" id="KW-0648">Protein biosynthesis</keyword>
<dbReference type="PANTHER" id="PTHR10938:SF0">
    <property type="entry name" value="TRANSLATION INITIATION FACTOR IF-3, MITOCHONDRIAL"/>
    <property type="match status" value="1"/>
</dbReference>
<dbReference type="GO" id="GO:0070124">
    <property type="term" value="P:mitochondrial translational initiation"/>
    <property type="evidence" value="ECO:0007669"/>
    <property type="project" value="TreeGrafter"/>
</dbReference>
<evidence type="ECO:0000256" key="1">
    <source>
        <dbReference type="ARBA" id="ARBA00005439"/>
    </source>
</evidence>
<evidence type="ECO:0000256" key="2">
    <source>
        <dbReference type="ARBA" id="ARBA00022540"/>
    </source>
</evidence>
<dbReference type="InterPro" id="IPR001288">
    <property type="entry name" value="Translation_initiation_fac_3"/>
</dbReference>
<evidence type="ECO:0000313" key="6">
    <source>
        <dbReference type="Proteomes" id="UP000326458"/>
    </source>
</evidence>
<gene>
    <name evidence="5" type="ORF">FD754_005089</name>
</gene>
<evidence type="ECO:0000256" key="3">
    <source>
        <dbReference type="ARBA" id="ARBA00022917"/>
    </source>
</evidence>
<dbReference type="SUPFAM" id="SSF55200">
    <property type="entry name" value="Translation initiation factor IF3, C-terminal domain"/>
    <property type="match status" value="1"/>
</dbReference>
<dbReference type="GO" id="GO:0032790">
    <property type="term" value="P:ribosome disassembly"/>
    <property type="evidence" value="ECO:0007669"/>
    <property type="project" value="TreeGrafter"/>
</dbReference>
<sequence>MVIVLPKDGCSFPKEVHITAIKTENNCIRRCLGKYILQRPLPVQQSPVPACLIHSKALSTEDTRMREGGKKKKQQPMRRLSVTLGEKSTSVIIHVLDEQGNDHMLRANVIRLRLPSGTCGWAQLKLGPTLTKELTFSSNVGQRDLDTKSKQIQKKKYKVQITIRKGKNAGNNRILQTMSETVTFSSRPQPIRGDKGVMCVLGLLSEKEENAWRAAQGTQRRDTVSRENGKDGASDVLHQ</sequence>
<dbReference type="Gene3D" id="3.30.110.10">
    <property type="entry name" value="Translation initiation factor 3 (IF-3), C-terminal domain"/>
    <property type="match status" value="1"/>
</dbReference>
<protein>
    <submittedName>
        <fullName evidence="5">Uncharacterized protein</fullName>
    </submittedName>
</protein>
<dbReference type="InterPro" id="IPR036788">
    <property type="entry name" value="T_IF-3_C_sf"/>
</dbReference>
<organism evidence="5 6">
    <name type="scientific">Muntiacus muntjak</name>
    <name type="common">Barking deer</name>
    <name type="synonym">Indian muntjac</name>
    <dbReference type="NCBI Taxonomy" id="9888"/>
    <lineage>
        <taxon>Eukaryota</taxon>
        <taxon>Metazoa</taxon>
        <taxon>Chordata</taxon>
        <taxon>Craniata</taxon>
        <taxon>Vertebrata</taxon>
        <taxon>Euteleostomi</taxon>
        <taxon>Mammalia</taxon>
        <taxon>Eutheria</taxon>
        <taxon>Laurasiatheria</taxon>
        <taxon>Artiodactyla</taxon>
        <taxon>Ruminantia</taxon>
        <taxon>Pecora</taxon>
        <taxon>Cervidae</taxon>
        <taxon>Muntiacinae</taxon>
        <taxon>Muntiacus</taxon>
    </lineage>
</organism>
<accession>A0A5N3WHG9</accession>
<proteinExistence type="inferred from homology"/>
<dbReference type="GO" id="GO:0005739">
    <property type="term" value="C:mitochondrion"/>
    <property type="evidence" value="ECO:0007669"/>
    <property type="project" value="TreeGrafter"/>
</dbReference>
<dbReference type="Proteomes" id="UP000326458">
    <property type="component" value="Unassembled WGS sequence"/>
</dbReference>
<feature type="region of interest" description="Disordered" evidence="4">
    <location>
        <begin position="212"/>
        <end position="239"/>
    </location>
</feature>
<evidence type="ECO:0000256" key="4">
    <source>
        <dbReference type="SAM" id="MobiDB-lite"/>
    </source>
</evidence>
<comment type="caution">
    <text evidence="5">The sequence shown here is derived from an EMBL/GenBank/DDBJ whole genome shotgun (WGS) entry which is preliminary data.</text>
</comment>
<comment type="similarity">
    <text evidence="1">Belongs to the IF-3 family.</text>
</comment>
<reference evidence="5 6" key="1">
    <citation type="submission" date="2019-06" db="EMBL/GenBank/DDBJ databases">
        <title>Discovery of a novel chromosome fission-fusion reversal in muntjac.</title>
        <authorList>
            <person name="Mudd A.B."/>
            <person name="Bredeson J.V."/>
            <person name="Baum R."/>
            <person name="Hockemeyer D."/>
            <person name="Rokhsar D.S."/>
        </authorList>
    </citation>
    <scope>NUCLEOTIDE SEQUENCE [LARGE SCALE GENOMIC DNA]</scope>
    <source>
        <strain evidence="5">UTSW_UCB_Mm</strain>
        <tissue evidence="5">Fibroblast cell line</tissue>
    </source>
</reference>